<dbReference type="AlphaFoldDB" id="A0A1F6NKA1"/>
<feature type="region of interest" description="Disordered" evidence="1">
    <location>
        <begin position="32"/>
        <end position="63"/>
    </location>
</feature>
<reference evidence="2 3" key="1">
    <citation type="journal article" date="2016" name="Nat. Commun.">
        <title>Thousands of microbial genomes shed light on interconnected biogeochemical processes in an aquifer system.</title>
        <authorList>
            <person name="Anantharaman K."/>
            <person name="Brown C.T."/>
            <person name="Hug L.A."/>
            <person name="Sharon I."/>
            <person name="Castelle C.J."/>
            <person name="Probst A.J."/>
            <person name="Thomas B.C."/>
            <person name="Singh A."/>
            <person name="Wilkins M.J."/>
            <person name="Karaoz U."/>
            <person name="Brodie E.L."/>
            <person name="Williams K.H."/>
            <person name="Hubbard S.S."/>
            <person name="Banfield J.F."/>
        </authorList>
    </citation>
    <scope>NUCLEOTIDE SEQUENCE [LARGE SCALE GENOMIC DNA]</scope>
</reference>
<comment type="caution">
    <text evidence="2">The sequence shown here is derived from an EMBL/GenBank/DDBJ whole genome shotgun (WGS) entry which is preliminary data.</text>
</comment>
<gene>
    <name evidence="2" type="ORF">A2261_00185</name>
</gene>
<proteinExistence type="predicted"/>
<accession>A0A1F6NKA1</accession>
<organism evidence="2 3">
    <name type="scientific">Candidatus Magasanikbacteria bacterium RIFOXYA2_FULL_44_8</name>
    <dbReference type="NCBI Taxonomy" id="1798696"/>
    <lineage>
        <taxon>Bacteria</taxon>
        <taxon>Candidatus Magasanikiibacteriota</taxon>
    </lineage>
</organism>
<name>A0A1F6NKA1_9BACT</name>
<evidence type="ECO:0000313" key="2">
    <source>
        <dbReference type="EMBL" id="OGH84190.1"/>
    </source>
</evidence>
<protein>
    <submittedName>
        <fullName evidence="2">Uncharacterized protein</fullName>
    </submittedName>
</protein>
<dbReference type="EMBL" id="MFQR01000040">
    <property type="protein sequence ID" value="OGH84190.1"/>
    <property type="molecule type" value="Genomic_DNA"/>
</dbReference>
<sequence>MVLNNFEDGEEEKGACDCCDDECDCGDCKECGGEGKDDEDGESSSNYGTGADDLYNDSARDDV</sequence>
<evidence type="ECO:0000313" key="3">
    <source>
        <dbReference type="Proteomes" id="UP000177803"/>
    </source>
</evidence>
<dbReference type="Proteomes" id="UP000177803">
    <property type="component" value="Unassembled WGS sequence"/>
</dbReference>
<evidence type="ECO:0000256" key="1">
    <source>
        <dbReference type="SAM" id="MobiDB-lite"/>
    </source>
</evidence>